<dbReference type="GO" id="GO:0030435">
    <property type="term" value="P:sporulation resulting in formation of a cellular spore"/>
    <property type="evidence" value="ECO:0007669"/>
    <property type="project" value="UniProtKB-KW"/>
</dbReference>
<accession>A0A2N5M4Z3</accession>
<feature type="region of interest" description="Disordered" evidence="2">
    <location>
        <begin position="38"/>
        <end position="77"/>
    </location>
</feature>
<sequence length="77" mass="9004">MDETKIKPDDRSDNVEKLQEMIQNTIVRIERAEASMAFSNEEEQQNIIEKNKKRENSIESMRTEVKEEAAARKNGYS</sequence>
<dbReference type="Proteomes" id="UP000234748">
    <property type="component" value="Unassembled WGS sequence"/>
</dbReference>
<dbReference type="NCBIfam" id="TIGR03090">
    <property type="entry name" value="SASP_tlp"/>
    <property type="match status" value="1"/>
</dbReference>
<comment type="caution">
    <text evidence="3">The sequence shown here is derived from an EMBL/GenBank/DDBJ whole genome shotgun (WGS) entry which is preliminary data.</text>
</comment>
<name>A0A2N5M4Z3_9BACI</name>
<proteinExistence type="evidence at transcript level"/>
<evidence type="ECO:0000313" key="4">
    <source>
        <dbReference type="Proteomes" id="UP000234748"/>
    </source>
</evidence>
<organism evidence="3 4">
    <name type="scientific">Peribacillus deserti</name>
    <dbReference type="NCBI Taxonomy" id="673318"/>
    <lineage>
        <taxon>Bacteria</taxon>
        <taxon>Bacillati</taxon>
        <taxon>Bacillota</taxon>
        <taxon>Bacilli</taxon>
        <taxon>Bacillales</taxon>
        <taxon>Bacillaceae</taxon>
        <taxon>Peribacillus</taxon>
    </lineage>
</organism>
<dbReference type="RefSeq" id="WP_101643064.1">
    <property type="nucleotide sequence ID" value="NZ_PGUY01000042.1"/>
</dbReference>
<comment type="subcellular location">
    <subcellularLocation>
        <location evidence="1">Spore core</location>
    </subcellularLocation>
</comment>
<comment type="similarity">
    <text evidence="1">Belongs to the Tlp family.</text>
</comment>
<evidence type="ECO:0000256" key="2">
    <source>
        <dbReference type="SAM" id="MobiDB-lite"/>
    </source>
</evidence>
<dbReference type="AlphaFoldDB" id="A0A2N5M4Z3"/>
<feature type="compositionally biased region" description="Basic and acidic residues" evidence="2">
    <location>
        <begin position="49"/>
        <end position="71"/>
    </location>
</feature>
<dbReference type="EMBL" id="PGUY01000042">
    <property type="protein sequence ID" value="PLT29343.1"/>
    <property type="molecule type" value="Genomic_DNA"/>
</dbReference>
<dbReference type="GO" id="GO:0030436">
    <property type="term" value="P:asexual sporulation"/>
    <property type="evidence" value="ECO:0007669"/>
    <property type="project" value="UniProtKB-UniRule"/>
</dbReference>
<comment type="induction">
    <text evidence="1">Expressed only in the forespore compartment of sporulating cells.</text>
</comment>
<dbReference type="Pfam" id="PF19824">
    <property type="entry name" value="Tlp"/>
    <property type="match status" value="1"/>
</dbReference>
<protein>
    <recommendedName>
        <fullName evidence="1">Small, acid-soluble spore protein Tlp</fullName>
    </recommendedName>
</protein>
<keyword evidence="4" id="KW-1185">Reference proteome</keyword>
<dbReference type="InterPro" id="IPR017524">
    <property type="entry name" value="SASP_thioredoxin-like"/>
</dbReference>
<dbReference type="HAMAP" id="MF_01506">
    <property type="entry name" value="Tlp"/>
    <property type="match status" value="1"/>
</dbReference>
<keyword evidence="1" id="KW-0749">Sporulation</keyword>
<evidence type="ECO:0000256" key="1">
    <source>
        <dbReference type="HAMAP-Rule" id="MF_01506"/>
    </source>
</evidence>
<gene>
    <name evidence="1" type="primary">tlp</name>
    <name evidence="3" type="ORF">CUU66_13570</name>
</gene>
<evidence type="ECO:0000313" key="3">
    <source>
        <dbReference type="EMBL" id="PLT29343.1"/>
    </source>
</evidence>
<reference evidence="3 4" key="1">
    <citation type="submission" date="2017-11" db="EMBL/GenBank/DDBJ databases">
        <title>Comparitive Functional Genomics of Dry Heat Resistant strains isolated from the Viking Spacecraft.</title>
        <authorList>
            <person name="Seuylemezian A."/>
            <person name="Cooper K."/>
            <person name="Vaishampayan P."/>
        </authorList>
    </citation>
    <scope>NUCLEOTIDE SEQUENCE [LARGE SCALE GENOMIC DNA]</scope>
    <source>
        <strain evidence="3 4">V1-29</strain>
    </source>
</reference>
<dbReference type="OrthoDB" id="1799076at2"/>